<organism evidence="2 3">
    <name type="scientific">Pseudonocardia kongjuensis</name>
    <dbReference type="NCBI Taxonomy" id="102227"/>
    <lineage>
        <taxon>Bacteria</taxon>
        <taxon>Bacillati</taxon>
        <taxon>Actinomycetota</taxon>
        <taxon>Actinomycetes</taxon>
        <taxon>Pseudonocardiales</taxon>
        <taxon>Pseudonocardiaceae</taxon>
        <taxon>Pseudonocardia</taxon>
    </lineage>
</organism>
<protein>
    <recommendedName>
        <fullName evidence="1">N-acetyltransferase domain-containing protein</fullName>
    </recommendedName>
</protein>
<dbReference type="Proteomes" id="UP001501414">
    <property type="component" value="Unassembled WGS sequence"/>
</dbReference>
<dbReference type="Pfam" id="PF13302">
    <property type="entry name" value="Acetyltransf_3"/>
    <property type="match status" value="2"/>
</dbReference>
<dbReference type="InterPro" id="IPR051908">
    <property type="entry name" value="Ribosomal_N-acetyltransferase"/>
</dbReference>
<comment type="caution">
    <text evidence="2">The sequence shown here is derived from an EMBL/GenBank/DDBJ whole genome shotgun (WGS) entry which is preliminary data.</text>
</comment>
<feature type="domain" description="N-acetyltransferase" evidence="1">
    <location>
        <begin position="217"/>
        <end position="394"/>
    </location>
</feature>
<accession>A0ABN1Y743</accession>
<name>A0ABN1Y743_9PSEU</name>
<dbReference type="SUPFAM" id="SSF55729">
    <property type="entry name" value="Acyl-CoA N-acyltransferases (Nat)"/>
    <property type="match status" value="2"/>
</dbReference>
<evidence type="ECO:0000313" key="2">
    <source>
        <dbReference type="EMBL" id="GAA1399729.1"/>
    </source>
</evidence>
<sequence>MPAQVGGRYPRRMAAPQTVPPVLTDGVVTLRGFAESDVAEIAAIYRDPEVRRRTTLGAHLGTADARAWTELVAANWATGDGFGWAIEAAGPDGRPRYAGQIDLRPGPPPSVGFLLAPWARGAGRMSRALRLAAGWGFTGAGFEVLHWACRAGHVASWRVAHACGFAFDGVRTRALPGPGGLVDAWTAVLLPDPAVPPASREPRTTWWPVPVLGGGRIRLRPPSGSDVDRHLATCNDPESRWWDGTRSHEADAADAHRWLLHDTELARSLGAAVTWVIADRDDDRYLGTITVSGMDRPYAPAGGEIGYRAHPDARGRGHVAAALRRVTRHAFTPVADGGLGRNRLALGTAAGNGASRRVAERAGFRQAAAFRADGVCGLDGGIVSDGVWYELLAADR</sequence>
<dbReference type="PANTHER" id="PTHR43441:SF10">
    <property type="entry name" value="ACETYLTRANSFERASE"/>
    <property type="match status" value="1"/>
</dbReference>
<keyword evidence="3" id="KW-1185">Reference proteome</keyword>
<dbReference type="Gene3D" id="3.40.630.30">
    <property type="match status" value="2"/>
</dbReference>
<dbReference type="EMBL" id="BAAAJK010000048">
    <property type="protein sequence ID" value="GAA1399729.1"/>
    <property type="molecule type" value="Genomic_DNA"/>
</dbReference>
<dbReference type="PROSITE" id="PS51186">
    <property type="entry name" value="GNAT"/>
    <property type="match status" value="1"/>
</dbReference>
<evidence type="ECO:0000259" key="1">
    <source>
        <dbReference type="PROSITE" id="PS51186"/>
    </source>
</evidence>
<gene>
    <name evidence="2" type="ORF">GCM10009613_55810</name>
</gene>
<evidence type="ECO:0000313" key="3">
    <source>
        <dbReference type="Proteomes" id="UP001501414"/>
    </source>
</evidence>
<dbReference type="PANTHER" id="PTHR43441">
    <property type="entry name" value="RIBOSOMAL-PROTEIN-SERINE ACETYLTRANSFERASE"/>
    <property type="match status" value="1"/>
</dbReference>
<proteinExistence type="predicted"/>
<dbReference type="InterPro" id="IPR000182">
    <property type="entry name" value="GNAT_dom"/>
</dbReference>
<reference evidence="2 3" key="1">
    <citation type="journal article" date="2019" name="Int. J. Syst. Evol. Microbiol.">
        <title>The Global Catalogue of Microorganisms (GCM) 10K type strain sequencing project: providing services to taxonomists for standard genome sequencing and annotation.</title>
        <authorList>
            <consortium name="The Broad Institute Genomics Platform"/>
            <consortium name="The Broad Institute Genome Sequencing Center for Infectious Disease"/>
            <person name="Wu L."/>
            <person name="Ma J."/>
        </authorList>
    </citation>
    <scope>NUCLEOTIDE SEQUENCE [LARGE SCALE GENOMIC DNA]</scope>
    <source>
        <strain evidence="2 3">JCM 11896</strain>
    </source>
</reference>
<dbReference type="InterPro" id="IPR016181">
    <property type="entry name" value="Acyl_CoA_acyltransferase"/>
</dbReference>